<dbReference type="Pfam" id="PF02515">
    <property type="entry name" value="CoA_transf_3"/>
    <property type="match status" value="1"/>
</dbReference>
<dbReference type="InterPro" id="IPR050509">
    <property type="entry name" value="CoA-transferase_III"/>
</dbReference>
<dbReference type="Proteomes" id="UP000535501">
    <property type="component" value="Unassembled WGS sequence"/>
</dbReference>
<evidence type="ECO:0000313" key="3">
    <source>
        <dbReference type="Proteomes" id="UP000535501"/>
    </source>
</evidence>
<keyword evidence="3" id="KW-1185">Reference proteome</keyword>
<dbReference type="InterPro" id="IPR044855">
    <property type="entry name" value="CoA-Trfase_III_dom3_sf"/>
</dbReference>
<comment type="caution">
    <text evidence="2">The sequence shown here is derived from an EMBL/GenBank/DDBJ whole genome shotgun (WGS) entry which is preliminary data.</text>
</comment>
<dbReference type="Gene3D" id="3.40.50.10540">
    <property type="entry name" value="Crotonobetainyl-coa:carnitine coa-transferase, domain 1"/>
    <property type="match status" value="1"/>
</dbReference>
<protein>
    <submittedName>
        <fullName evidence="2">CoA:oxalate CoA-transferase</fullName>
        <ecNumber evidence="2">2.8.3.19</ecNumber>
    </submittedName>
</protein>
<dbReference type="PANTHER" id="PTHR48228:SF6">
    <property type="entry name" value="L-CARNITINE COA-TRANSFERASE"/>
    <property type="match status" value="1"/>
</dbReference>
<dbReference type="InterPro" id="IPR023606">
    <property type="entry name" value="CoA-Trfase_III_dom_1_sf"/>
</dbReference>
<dbReference type="InterPro" id="IPR003673">
    <property type="entry name" value="CoA-Trfase_fam_III"/>
</dbReference>
<sequence length="411" mass="43952">MGLPLEGIRVLDFSRLLPGPWCTQFLSDLGAEVVKLERPGEGDMSRHQPPVVEDRSVYFASLNTGKESVAIDLSRPEGHALATRLIGESDVVVESFRPGLMKSLGLDYGAARAVKPDIVYCSITGFGQTGSLASVSGHDLAIQCMTGIMGVELNHGGVATMPQFQAADYAAATVACIGVLSALMRRSKSGEGAYLDIAMFDALFSMSNVAMMEAFSRESGQPRYQRAEIWGGNPRYAIYRAADGGAVAVALLESRLWEAFCTMIKRPDLINPAETPQDRLSSHGDYGPAYRAVLTDYCAARSRDRIVSELTAHGIPVQPVYTPDEALRTDNIHGRGLLDRTEDPRGALGPQLVNPLARSGLARSSRTLAPALGAATAAVIARLGLPPEDIDSLRARGVIAEPLDNNATKVT</sequence>
<dbReference type="RefSeq" id="WP_172977913.1">
    <property type="nucleotide sequence ID" value="NZ_JACHEJ010000015.1"/>
</dbReference>
<gene>
    <name evidence="2" type="ORF">HNQ75_003926</name>
</gene>
<accession>A0A7X0DEF4</accession>
<dbReference type="SUPFAM" id="SSF89796">
    <property type="entry name" value="CoA-transferase family III (CaiB/BaiF)"/>
    <property type="match status" value="1"/>
</dbReference>
<dbReference type="Gene3D" id="3.30.1540.10">
    <property type="entry name" value="formyl-coa transferase, domain 3"/>
    <property type="match status" value="1"/>
</dbReference>
<dbReference type="AlphaFoldDB" id="A0A7X0DEF4"/>
<dbReference type="EMBL" id="JACHEJ010000015">
    <property type="protein sequence ID" value="MBB6181938.1"/>
    <property type="molecule type" value="Genomic_DNA"/>
</dbReference>
<evidence type="ECO:0000313" key="2">
    <source>
        <dbReference type="EMBL" id="MBB6181938.1"/>
    </source>
</evidence>
<name>A0A7X0DEF4_9HYPH</name>
<evidence type="ECO:0000256" key="1">
    <source>
        <dbReference type="ARBA" id="ARBA00022679"/>
    </source>
</evidence>
<dbReference type="GO" id="GO:0016740">
    <property type="term" value="F:transferase activity"/>
    <property type="evidence" value="ECO:0007669"/>
    <property type="project" value="UniProtKB-KW"/>
</dbReference>
<keyword evidence="1 2" id="KW-0808">Transferase</keyword>
<organism evidence="2 3">
    <name type="scientific">Pseudorhizobium flavum</name>
    <dbReference type="NCBI Taxonomy" id="1335061"/>
    <lineage>
        <taxon>Bacteria</taxon>
        <taxon>Pseudomonadati</taxon>
        <taxon>Pseudomonadota</taxon>
        <taxon>Alphaproteobacteria</taxon>
        <taxon>Hyphomicrobiales</taxon>
        <taxon>Rhizobiaceae</taxon>
        <taxon>Rhizobium/Agrobacterium group</taxon>
        <taxon>Pseudorhizobium</taxon>
    </lineage>
</organism>
<proteinExistence type="predicted"/>
<dbReference type="EC" id="2.8.3.19" evidence="2"/>
<dbReference type="PANTHER" id="PTHR48228">
    <property type="entry name" value="SUCCINYL-COA--D-CITRAMALATE COA-TRANSFERASE"/>
    <property type="match status" value="1"/>
</dbReference>
<reference evidence="2 3" key="1">
    <citation type="submission" date="2020-08" db="EMBL/GenBank/DDBJ databases">
        <title>Genomic Encyclopedia of Type Strains, Phase IV (KMG-IV): sequencing the most valuable type-strain genomes for metagenomic binning, comparative biology and taxonomic classification.</title>
        <authorList>
            <person name="Goeker M."/>
        </authorList>
    </citation>
    <scope>NUCLEOTIDE SEQUENCE [LARGE SCALE GENOMIC DNA]</scope>
    <source>
        <strain evidence="2 3">DSM 102134</strain>
    </source>
</reference>